<feature type="non-terminal residue" evidence="3">
    <location>
        <position position="1"/>
    </location>
</feature>
<evidence type="ECO:0000313" key="2">
    <source>
        <dbReference type="Proteomes" id="UP000694865"/>
    </source>
</evidence>
<name>A0ABM0M0K3_SACKO</name>
<dbReference type="Proteomes" id="UP000694865">
    <property type="component" value="Unplaced"/>
</dbReference>
<keyword evidence="1" id="KW-0175">Coiled coil</keyword>
<keyword evidence="2" id="KW-1185">Reference proteome</keyword>
<accession>A0ABM0M0K3</accession>
<dbReference type="Gene3D" id="1.20.5.340">
    <property type="match status" value="1"/>
</dbReference>
<reference evidence="3" key="1">
    <citation type="submission" date="2025-08" db="UniProtKB">
        <authorList>
            <consortium name="RefSeq"/>
        </authorList>
    </citation>
    <scope>IDENTIFICATION</scope>
    <source>
        <tissue evidence="3">Testes</tissue>
    </source>
</reference>
<protein>
    <submittedName>
        <fullName evidence="3">Myosin-7-like</fullName>
    </submittedName>
</protein>
<gene>
    <name evidence="3" type="primary">LOC102806977</name>
</gene>
<feature type="coiled-coil region" evidence="1">
    <location>
        <begin position="22"/>
        <end position="52"/>
    </location>
</feature>
<evidence type="ECO:0000256" key="1">
    <source>
        <dbReference type="SAM" id="Coils"/>
    </source>
</evidence>
<dbReference type="GeneID" id="102806977"/>
<proteinExistence type="predicted"/>
<feature type="coiled-coil region" evidence="1">
    <location>
        <begin position="127"/>
        <end position="222"/>
    </location>
</feature>
<sequence>VVVVQDTPPYKVNVSIVVCKECNVFKDKIKDLEEENANLKQLTDRLRREISLVDLKKNTKVSRDETKSDDGSSVDAREEDENIVEVIDLEILKKKFDELGASISKIKGSNTNSKELAAIYNNISPEIEKIEQNVGKLEQKIEQMTEASSSQQAMMREMRAEITDLQCEISELKVTNSDLVRDFKKEKKEALTSLEETKNRHAASLYKQVKELQQQMKEKCRLSAGARDTLRAHLDKLQFLKKDKAININEGYEKMVSQTLTAAEKHVSWLSLQLQQKDEYIRVNNLKRADNEFSGKLMEIVGGSVLSGTLQLKQFGVSRLEKPRTNWVKYPTFAYDAPLKIDDERMNAMERVCDIIIHIQLAYKFTIT</sequence>
<dbReference type="RefSeq" id="XP_006813544.1">
    <property type="nucleotide sequence ID" value="XM_006813481.1"/>
</dbReference>
<evidence type="ECO:0000313" key="3">
    <source>
        <dbReference type="RefSeq" id="XP_006813544.1"/>
    </source>
</evidence>
<organism evidence="2 3">
    <name type="scientific">Saccoglossus kowalevskii</name>
    <name type="common">Acorn worm</name>
    <dbReference type="NCBI Taxonomy" id="10224"/>
    <lineage>
        <taxon>Eukaryota</taxon>
        <taxon>Metazoa</taxon>
        <taxon>Hemichordata</taxon>
        <taxon>Enteropneusta</taxon>
        <taxon>Harrimaniidae</taxon>
        <taxon>Saccoglossus</taxon>
    </lineage>
</organism>